<dbReference type="PRINTS" id="PR01900">
    <property type="entry name" value="YIDCPROTEIN"/>
</dbReference>
<proteinExistence type="inferred from homology"/>
<dbReference type="PANTHER" id="PTHR12428:SF65">
    <property type="entry name" value="CYTOCHROME C OXIDASE ASSEMBLY PROTEIN COX18, MITOCHONDRIAL"/>
    <property type="match status" value="1"/>
</dbReference>
<evidence type="ECO:0000256" key="10">
    <source>
        <dbReference type="ARBA" id="ARBA00023186"/>
    </source>
</evidence>
<feature type="transmembrane region" description="Helical" evidence="17">
    <location>
        <begin position="108"/>
        <end position="131"/>
    </location>
</feature>
<evidence type="ECO:0000256" key="6">
    <source>
        <dbReference type="ARBA" id="ARBA00022692"/>
    </source>
</evidence>
<dbReference type="AlphaFoldDB" id="A0A411YFH8"/>
<evidence type="ECO:0000313" key="20">
    <source>
        <dbReference type="Proteomes" id="UP000291469"/>
    </source>
</evidence>
<evidence type="ECO:0000256" key="12">
    <source>
        <dbReference type="ARBA" id="ARBA00026028"/>
    </source>
</evidence>
<dbReference type="EMBL" id="CP036402">
    <property type="protein sequence ID" value="QBI20003.1"/>
    <property type="molecule type" value="Genomic_DNA"/>
</dbReference>
<evidence type="ECO:0000259" key="18">
    <source>
        <dbReference type="Pfam" id="PF02096"/>
    </source>
</evidence>
<organism evidence="19 20">
    <name type="scientific">Egibacter rhizosphaerae</name>
    <dbReference type="NCBI Taxonomy" id="1670831"/>
    <lineage>
        <taxon>Bacteria</taxon>
        <taxon>Bacillati</taxon>
        <taxon>Actinomycetota</taxon>
        <taxon>Nitriliruptoria</taxon>
        <taxon>Egibacterales</taxon>
        <taxon>Egibacteraceae</taxon>
        <taxon>Egibacter</taxon>
    </lineage>
</organism>
<evidence type="ECO:0000256" key="1">
    <source>
        <dbReference type="ARBA" id="ARBA00004651"/>
    </source>
</evidence>
<dbReference type="CDD" id="cd20070">
    <property type="entry name" value="5TM_YidC_Alb3"/>
    <property type="match status" value="1"/>
</dbReference>
<dbReference type="GO" id="GO:0032977">
    <property type="term" value="F:membrane insertase activity"/>
    <property type="evidence" value="ECO:0007669"/>
    <property type="project" value="InterPro"/>
</dbReference>
<dbReference type="RefSeq" id="WP_131155000.1">
    <property type="nucleotide sequence ID" value="NZ_CP036402.1"/>
</dbReference>
<name>A0A411YFH8_9ACTN</name>
<gene>
    <name evidence="19" type="ORF">ER308_10830</name>
</gene>
<evidence type="ECO:0000256" key="4">
    <source>
        <dbReference type="ARBA" id="ARBA00022448"/>
    </source>
</evidence>
<evidence type="ECO:0000256" key="7">
    <source>
        <dbReference type="ARBA" id="ARBA00022927"/>
    </source>
</evidence>
<evidence type="ECO:0000256" key="11">
    <source>
        <dbReference type="ARBA" id="ARBA00025034"/>
    </source>
</evidence>
<keyword evidence="8 17" id="KW-1133">Transmembrane helix</keyword>
<evidence type="ECO:0000256" key="5">
    <source>
        <dbReference type="ARBA" id="ARBA00022475"/>
    </source>
</evidence>
<feature type="transmembrane region" description="Helical" evidence="17">
    <location>
        <begin position="161"/>
        <end position="179"/>
    </location>
</feature>
<keyword evidence="6 16" id="KW-0812">Transmembrane</keyword>
<evidence type="ECO:0000256" key="9">
    <source>
        <dbReference type="ARBA" id="ARBA00023136"/>
    </source>
</evidence>
<dbReference type="Pfam" id="PF02096">
    <property type="entry name" value="60KD_IMP"/>
    <property type="match status" value="1"/>
</dbReference>
<dbReference type="InterPro" id="IPR047196">
    <property type="entry name" value="YidC_ALB_C"/>
</dbReference>
<comment type="subunit">
    <text evidence="12">Interacts with the Sec translocase complex via SecD. Specifically interacts with transmembrane segments of nascent integral membrane proteins during membrane integration.</text>
</comment>
<dbReference type="GO" id="GO:0051205">
    <property type="term" value="P:protein insertion into membrane"/>
    <property type="evidence" value="ECO:0007669"/>
    <property type="project" value="TreeGrafter"/>
</dbReference>
<dbReference type="GO" id="GO:0015031">
    <property type="term" value="P:protein transport"/>
    <property type="evidence" value="ECO:0007669"/>
    <property type="project" value="UniProtKB-KW"/>
</dbReference>
<evidence type="ECO:0000256" key="13">
    <source>
        <dbReference type="ARBA" id="ARBA00031538"/>
    </source>
</evidence>
<keyword evidence="20" id="KW-1185">Reference proteome</keyword>
<evidence type="ECO:0000256" key="15">
    <source>
        <dbReference type="ARBA" id="ARBA00033342"/>
    </source>
</evidence>
<dbReference type="OrthoDB" id="9780552at2"/>
<evidence type="ECO:0000256" key="3">
    <source>
        <dbReference type="ARBA" id="ARBA00015325"/>
    </source>
</evidence>
<dbReference type="InterPro" id="IPR001708">
    <property type="entry name" value="YidC/ALB3/OXA1/COX18"/>
</dbReference>
<dbReference type="NCBIfam" id="TIGR03592">
    <property type="entry name" value="yidC_oxa1_cterm"/>
    <property type="match status" value="1"/>
</dbReference>
<keyword evidence="10" id="KW-0143">Chaperone</keyword>
<dbReference type="Proteomes" id="UP000291469">
    <property type="component" value="Chromosome"/>
</dbReference>
<evidence type="ECO:0000256" key="8">
    <source>
        <dbReference type="ARBA" id="ARBA00022989"/>
    </source>
</evidence>
<dbReference type="PANTHER" id="PTHR12428">
    <property type="entry name" value="OXA1"/>
    <property type="match status" value="1"/>
</dbReference>
<evidence type="ECO:0000256" key="16">
    <source>
        <dbReference type="RuleBase" id="RU003945"/>
    </source>
</evidence>
<reference evidence="19 20" key="1">
    <citation type="submission" date="2019-01" db="EMBL/GenBank/DDBJ databases">
        <title>Egibacter rhizosphaerae EGI 80759T.</title>
        <authorList>
            <person name="Chen D.-D."/>
            <person name="Tian Y."/>
            <person name="Jiao J.-Y."/>
            <person name="Zhang X.-T."/>
            <person name="Zhang Y.-G."/>
            <person name="Zhang Y."/>
            <person name="Xiao M."/>
            <person name="Shu W.-S."/>
            <person name="Li W.-J."/>
        </authorList>
    </citation>
    <scope>NUCLEOTIDE SEQUENCE [LARGE SCALE GENOMIC DNA]</scope>
    <source>
        <strain evidence="19 20">EGI 80759</strain>
    </source>
</reference>
<keyword evidence="7" id="KW-0653">Protein transport</keyword>
<evidence type="ECO:0000256" key="2">
    <source>
        <dbReference type="ARBA" id="ARBA00010527"/>
    </source>
</evidence>
<evidence type="ECO:0000256" key="14">
    <source>
        <dbReference type="ARBA" id="ARBA00033245"/>
    </source>
</evidence>
<comment type="similarity">
    <text evidence="2">Belongs to the OXA1/ALB3/YidC family. Type 1 subfamily.</text>
</comment>
<dbReference type="KEGG" id="erz:ER308_10830"/>
<feature type="domain" description="Membrane insertase YidC/Oxa/ALB C-terminal" evidence="18">
    <location>
        <begin position="31"/>
        <end position="237"/>
    </location>
</feature>
<keyword evidence="5" id="KW-1003">Cell membrane</keyword>
<keyword evidence="9 17" id="KW-0472">Membrane</keyword>
<accession>A0A411YFH8</accession>
<dbReference type="GO" id="GO:0005886">
    <property type="term" value="C:plasma membrane"/>
    <property type="evidence" value="ECO:0007669"/>
    <property type="project" value="UniProtKB-SubCell"/>
</dbReference>
<dbReference type="InterPro" id="IPR028055">
    <property type="entry name" value="YidC/Oxa/ALB_C"/>
</dbReference>
<evidence type="ECO:0000256" key="17">
    <source>
        <dbReference type="SAM" id="Phobius"/>
    </source>
</evidence>
<evidence type="ECO:0000313" key="19">
    <source>
        <dbReference type="EMBL" id="QBI20003.1"/>
    </source>
</evidence>
<keyword evidence="4" id="KW-0813">Transport</keyword>
<comment type="function">
    <text evidence="11">Required for the insertion and/or proper folding and/or complex formation of integral membrane proteins into the membrane. Involved in integration of membrane proteins that insert both dependently and independently of the Sec translocase complex, as well as at least some lipoproteins. Aids folding of multispanning membrane proteins.</text>
</comment>
<feature type="transmembrane region" description="Helical" evidence="17">
    <location>
        <begin position="199"/>
        <end position="224"/>
    </location>
</feature>
<protein>
    <recommendedName>
        <fullName evidence="3">Membrane protein insertase YidC</fullName>
    </recommendedName>
    <alternativeName>
        <fullName evidence="15">Foldase YidC</fullName>
    </alternativeName>
    <alternativeName>
        <fullName evidence="14">Membrane integrase YidC</fullName>
    </alternativeName>
    <alternativeName>
        <fullName evidence="13">Membrane protein YidC</fullName>
    </alternativeName>
</protein>
<feature type="transmembrane region" description="Helical" evidence="17">
    <location>
        <begin position="28"/>
        <end position="51"/>
    </location>
</feature>
<sequence length="253" mass="28532">MQIWISLLEGLESVLRFFQSVIEPVLPAYSWAVAIVLLTVAVRVLLLPLAVKQIRSMRAMQQLQPEMKKIQEKYKVDRSLMKTDPEKYKAKRQKQQEAMMALYKEHNVNPMAGCLPLLPQIPIFIALFWVLDSRSAQVQVEELETSGFILVESLSARAADGNGIGALVLVALMGITMFLTQKTMMAMNPQAGQNPQQKILMYVLPPMLTIFAFNFPSGVVLYWVTTNLWQMAQQWLMLRNVGPPPAQATTKPA</sequence>
<comment type="subcellular location">
    <subcellularLocation>
        <location evidence="1">Cell membrane</location>
        <topology evidence="1">Multi-pass membrane protein</topology>
    </subcellularLocation>
    <subcellularLocation>
        <location evidence="16">Membrane</location>
        <topology evidence="16">Multi-pass membrane protein</topology>
    </subcellularLocation>
</comment>